<comment type="catalytic activity">
    <reaction evidence="10">
        <text>[protein]-C-terminal L-amino acid-glycyl-phosphatidylethanolamide + H2O = [protein]-C-terminal L-amino acid-glycine + a 1,2-diacyl-sn-glycero-3-phosphoethanolamine</text>
        <dbReference type="Rhea" id="RHEA:67548"/>
        <dbReference type="Rhea" id="RHEA-COMP:17323"/>
        <dbReference type="Rhea" id="RHEA-COMP:17324"/>
        <dbReference type="ChEBI" id="CHEBI:15377"/>
        <dbReference type="ChEBI" id="CHEBI:64612"/>
        <dbReference type="ChEBI" id="CHEBI:172940"/>
        <dbReference type="ChEBI" id="CHEBI:172941"/>
    </reaction>
    <physiologicalReaction direction="left-to-right" evidence="10">
        <dbReference type="Rhea" id="RHEA:67549"/>
    </physiologicalReaction>
</comment>
<dbReference type="EMBL" id="AMZH03022886">
    <property type="protein sequence ID" value="RRT36936.1"/>
    <property type="molecule type" value="Genomic_DNA"/>
</dbReference>
<dbReference type="GO" id="GO:0034727">
    <property type="term" value="P:piecemeal microautophagy of the nucleus"/>
    <property type="evidence" value="ECO:0007669"/>
    <property type="project" value="TreeGrafter"/>
</dbReference>
<comment type="caution">
    <text evidence="16">The sequence shown here is derived from an EMBL/GenBank/DDBJ whole genome shotgun (WGS) entry which is preliminary data.</text>
</comment>
<feature type="domain" description="Peptidase C54 catalytic" evidence="15">
    <location>
        <begin position="139"/>
        <end position="190"/>
    </location>
</feature>
<keyword evidence="4 13" id="KW-0963">Cytoplasm</keyword>
<comment type="function">
    <text evidence="12">Cysteine protease that plays a key role in autophagy by mediating both proteolytic activation and delipidation of ATG8 family proteins. The protease activity is required for proteolytic activation of ATG8 family proteins: cleaves the C-terminal amino acid of ATG8 proteins to reveal a C-terminal glycine. Exposure of the glycine at the C-terminus is essential for ATG8 proteins conjugation to phosphatidylethanolamine (PE) and insertion to membranes, which is necessary for autophagy. In addition to the protease activity, also mediates delipidation of PE-conjugated ATG8 proteins.</text>
</comment>
<dbReference type="AlphaFoldDB" id="A0A426XBR5"/>
<comment type="subunit">
    <text evidence="11">Interacts with ATG8.</text>
</comment>
<keyword evidence="9 13" id="KW-0072">Autophagy</keyword>
<dbReference type="GO" id="GO:0000045">
    <property type="term" value="P:autophagosome assembly"/>
    <property type="evidence" value="ECO:0007669"/>
    <property type="project" value="TreeGrafter"/>
</dbReference>
<evidence type="ECO:0000313" key="17">
    <source>
        <dbReference type="Proteomes" id="UP000287651"/>
    </source>
</evidence>
<dbReference type="PANTHER" id="PTHR22624:SF49">
    <property type="entry name" value="CYSTEINE PROTEASE"/>
    <property type="match status" value="1"/>
</dbReference>
<accession>A0A426XBR5</accession>
<feature type="non-terminal residue" evidence="16">
    <location>
        <position position="1"/>
    </location>
</feature>
<evidence type="ECO:0000256" key="13">
    <source>
        <dbReference type="RuleBase" id="RU363115"/>
    </source>
</evidence>
<evidence type="ECO:0000256" key="7">
    <source>
        <dbReference type="ARBA" id="ARBA00022807"/>
    </source>
</evidence>
<dbReference type="GO" id="GO:0004197">
    <property type="term" value="F:cysteine-type endopeptidase activity"/>
    <property type="evidence" value="ECO:0007669"/>
    <property type="project" value="TreeGrafter"/>
</dbReference>
<evidence type="ECO:0000256" key="10">
    <source>
        <dbReference type="ARBA" id="ARBA00029362"/>
    </source>
</evidence>
<dbReference type="GO" id="GO:0015031">
    <property type="term" value="P:protein transport"/>
    <property type="evidence" value="ECO:0007669"/>
    <property type="project" value="UniProtKB-KW"/>
</dbReference>
<name>A0A426XBR5_ENSVE</name>
<evidence type="ECO:0000256" key="14">
    <source>
        <dbReference type="SAM" id="MobiDB-lite"/>
    </source>
</evidence>
<evidence type="ECO:0000256" key="2">
    <source>
        <dbReference type="ARBA" id="ARBA00010958"/>
    </source>
</evidence>
<keyword evidence="3" id="KW-0813">Transport</keyword>
<proteinExistence type="inferred from homology"/>
<evidence type="ECO:0000256" key="1">
    <source>
        <dbReference type="ARBA" id="ARBA00004496"/>
    </source>
</evidence>
<dbReference type="EC" id="3.4.22.-" evidence="13"/>
<dbReference type="GO" id="GO:0016485">
    <property type="term" value="P:protein processing"/>
    <property type="evidence" value="ECO:0007669"/>
    <property type="project" value="TreeGrafter"/>
</dbReference>
<reference evidence="16 17" key="1">
    <citation type="journal article" date="2014" name="Agronomy (Basel)">
        <title>A Draft Genome Sequence for Ensete ventricosum, the Drought-Tolerant Tree Against Hunger.</title>
        <authorList>
            <person name="Harrison J."/>
            <person name="Moore K.A."/>
            <person name="Paszkiewicz K."/>
            <person name="Jones T."/>
            <person name="Grant M."/>
            <person name="Ambacheew D."/>
            <person name="Muzemil S."/>
            <person name="Studholme D.J."/>
        </authorList>
    </citation>
    <scope>NUCLEOTIDE SEQUENCE [LARGE SCALE GENOMIC DNA]</scope>
</reference>
<dbReference type="InterPro" id="IPR046792">
    <property type="entry name" value="Peptidase_C54_cat"/>
</dbReference>
<gene>
    <name evidence="16" type="ORF">B296_00055553</name>
</gene>
<dbReference type="GO" id="GO:0005737">
    <property type="term" value="C:cytoplasm"/>
    <property type="evidence" value="ECO:0007669"/>
    <property type="project" value="UniProtKB-SubCell"/>
</dbReference>
<sequence length="192" mass="20914">VMRDLPERALDSENHAGNSDDSREKDPVAIVSEEKSVDTKSSKASILASLLSSTLSMFETRMESSSNDCKATKPTSYGLSTAVSNVMISGPIKRLQERILGTTRMEALSSTSEIWLLGKCYNASAEELSGGADPGNTYAEFLEDFSSRIWITYRKGLFTEGFEPIGGTKFTSDVNWGCMIRSSQMLVAQVAV</sequence>
<dbReference type="GO" id="GO:0019786">
    <property type="term" value="F:protein-phosphatidylethanolamide deconjugating activity"/>
    <property type="evidence" value="ECO:0007669"/>
    <property type="project" value="InterPro"/>
</dbReference>
<dbReference type="Proteomes" id="UP000287651">
    <property type="component" value="Unassembled WGS sequence"/>
</dbReference>
<keyword evidence="8 13" id="KW-0653">Protein transport</keyword>
<dbReference type="GO" id="GO:0035973">
    <property type="term" value="P:aggrephagy"/>
    <property type="evidence" value="ECO:0007669"/>
    <property type="project" value="TreeGrafter"/>
</dbReference>
<evidence type="ECO:0000256" key="3">
    <source>
        <dbReference type="ARBA" id="ARBA00022448"/>
    </source>
</evidence>
<comment type="similarity">
    <text evidence="2 13">Belongs to the peptidase C54 family.</text>
</comment>
<feature type="region of interest" description="Disordered" evidence="14">
    <location>
        <begin position="1"/>
        <end position="38"/>
    </location>
</feature>
<evidence type="ECO:0000256" key="4">
    <source>
        <dbReference type="ARBA" id="ARBA00022490"/>
    </source>
</evidence>
<evidence type="ECO:0000256" key="11">
    <source>
        <dbReference type="ARBA" id="ARBA00038724"/>
    </source>
</evidence>
<keyword evidence="5 13" id="KW-0645">Protease</keyword>
<protein>
    <recommendedName>
        <fullName evidence="13">Cysteine protease</fullName>
        <ecNumber evidence="13">3.4.22.-</ecNumber>
    </recommendedName>
</protein>
<organism evidence="16 17">
    <name type="scientific">Ensete ventricosum</name>
    <name type="common">Abyssinian banana</name>
    <name type="synonym">Musa ensete</name>
    <dbReference type="NCBI Taxonomy" id="4639"/>
    <lineage>
        <taxon>Eukaryota</taxon>
        <taxon>Viridiplantae</taxon>
        <taxon>Streptophyta</taxon>
        <taxon>Embryophyta</taxon>
        <taxon>Tracheophyta</taxon>
        <taxon>Spermatophyta</taxon>
        <taxon>Magnoliopsida</taxon>
        <taxon>Liliopsida</taxon>
        <taxon>Zingiberales</taxon>
        <taxon>Musaceae</taxon>
        <taxon>Ensete</taxon>
    </lineage>
</organism>
<dbReference type="PANTHER" id="PTHR22624">
    <property type="entry name" value="CYSTEINE PROTEASE ATG4"/>
    <property type="match status" value="1"/>
</dbReference>
<evidence type="ECO:0000256" key="9">
    <source>
        <dbReference type="ARBA" id="ARBA00023006"/>
    </source>
</evidence>
<evidence type="ECO:0000256" key="8">
    <source>
        <dbReference type="ARBA" id="ARBA00022927"/>
    </source>
</evidence>
<evidence type="ECO:0000256" key="12">
    <source>
        <dbReference type="ARBA" id="ARBA00045891"/>
    </source>
</evidence>
<evidence type="ECO:0000313" key="16">
    <source>
        <dbReference type="EMBL" id="RRT36936.1"/>
    </source>
</evidence>
<dbReference type="SUPFAM" id="SSF54001">
    <property type="entry name" value="Cysteine proteinases"/>
    <property type="match status" value="1"/>
</dbReference>
<evidence type="ECO:0000256" key="5">
    <source>
        <dbReference type="ARBA" id="ARBA00022670"/>
    </source>
</evidence>
<keyword evidence="6 13" id="KW-0378">Hydrolase</keyword>
<comment type="subcellular location">
    <subcellularLocation>
        <location evidence="1 13">Cytoplasm</location>
    </subcellularLocation>
</comment>
<dbReference type="Pfam" id="PF03416">
    <property type="entry name" value="Peptidase_C54"/>
    <property type="match status" value="1"/>
</dbReference>
<dbReference type="InterPro" id="IPR005078">
    <property type="entry name" value="Peptidase_C54"/>
</dbReference>
<evidence type="ECO:0000259" key="15">
    <source>
        <dbReference type="Pfam" id="PF03416"/>
    </source>
</evidence>
<dbReference type="GO" id="GO:0000423">
    <property type="term" value="P:mitophagy"/>
    <property type="evidence" value="ECO:0007669"/>
    <property type="project" value="TreeGrafter"/>
</dbReference>
<dbReference type="InterPro" id="IPR038765">
    <property type="entry name" value="Papain-like_cys_pep_sf"/>
</dbReference>
<evidence type="ECO:0000256" key="6">
    <source>
        <dbReference type="ARBA" id="ARBA00022801"/>
    </source>
</evidence>
<keyword evidence="7" id="KW-0788">Thiol protease</keyword>